<dbReference type="STRING" id="626523.GCWU000342_00974"/>
<protein>
    <submittedName>
        <fullName evidence="1">Uncharacterized protein</fullName>
    </submittedName>
</protein>
<name>C4GAM3_9FIRM</name>
<comment type="caution">
    <text evidence="1">The sequence shown here is derived from an EMBL/GenBank/DDBJ whole genome shotgun (WGS) entry which is preliminary data.</text>
</comment>
<reference evidence="1" key="1">
    <citation type="submission" date="2009-04" db="EMBL/GenBank/DDBJ databases">
        <authorList>
            <person name="Weinstock G."/>
            <person name="Sodergren E."/>
            <person name="Clifton S."/>
            <person name="Fulton L."/>
            <person name="Fulton B."/>
            <person name="Courtney L."/>
            <person name="Fronick C."/>
            <person name="Harrison M."/>
            <person name="Strong C."/>
            <person name="Farmer C."/>
            <person name="Delahaunty K."/>
            <person name="Markovic C."/>
            <person name="Hall O."/>
            <person name="Minx P."/>
            <person name="Tomlinson C."/>
            <person name="Mitreva M."/>
            <person name="Nelson J."/>
            <person name="Hou S."/>
            <person name="Wollam A."/>
            <person name="Pepin K.H."/>
            <person name="Johnson M."/>
            <person name="Bhonagiri V."/>
            <person name="Nash W.E."/>
            <person name="Warren W."/>
            <person name="Chinwalla A."/>
            <person name="Mardis E.R."/>
            <person name="Wilson R.K."/>
        </authorList>
    </citation>
    <scope>NUCLEOTIDE SEQUENCE [LARGE SCALE GENOMIC DNA]</scope>
    <source>
        <strain evidence="1">DSM 14600</strain>
    </source>
</reference>
<organism evidence="1 2">
    <name type="scientific">Shuttleworthella satelles DSM 14600</name>
    <dbReference type="NCBI Taxonomy" id="626523"/>
    <lineage>
        <taxon>Bacteria</taxon>
        <taxon>Bacillati</taxon>
        <taxon>Bacillota</taxon>
        <taxon>Clostridia</taxon>
        <taxon>Lachnospirales</taxon>
        <taxon>Lachnospiraceae</taxon>
        <taxon>Shuttleworthella</taxon>
    </lineage>
</organism>
<evidence type="ECO:0000313" key="2">
    <source>
        <dbReference type="Proteomes" id="UP000003494"/>
    </source>
</evidence>
<dbReference type="AlphaFoldDB" id="C4GAM3"/>
<keyword evidence="2" id="KW-1185">Reference proteome</keyword>
<dbReference type="Proteomes" id="UP000003494">
    <property type="component" value="Unassembled WGS sequence"/>
</dbReference>
<evidence type="ECO:0000313" key="1">
    <source>
        <dbReference type="EMBL" id="EEP28166.1"/>
    </source>
</evidence>
<sequence length="45" mass="5182">MYTICPAFARRAGGVQKETCWCLTSDLRRCLQLKTEIQGKFVDFP</sequence>
<dbReference type="HOGENOM" id="CLU_3205274_0_0_9"/>
<accession>C4GAM3</accession>
<gene>
    <name evidence="1" type="ORF">GCWU000342_00974</name>
</gene>
<dbReference type="EMBL" id="ACIP02000002">
    <property type="protein sequence ID" value="EEP28166.1"/>
    <property type="molecule type" value="Genomic_DNA"/>
</dbReference>
<proteinExistence type="predicted"/>